<evidence type="ECO:0000313" key="5">
    <source>
        <dbReference type="EMBL" id="KAA0719550.1"/>
    </source>
</evidence>
<reference evidence="5 6" key="1">
    <citation type="journal article" date="2019" name="Mol. Ecol. Resour.">
        <title>Chromosome-level genome assembly of Triplophysa tibetana, a fish adapted to the harsh high-altitude environment of the Tibetan Plateau.</title>
        <authorList>
            <person name="Yang X."/>
            <person name="Liu H."/>
            <person name="Ma Z."/>
            <person name="Zou Y."/>
            <person name="Zou M."/>
            <person name="Mao Y."/>
            <person name="Li X."/>
            <person name="Wang H."/>
            <person name="Chen T."/>
            <person name="Wang W."/>
            <person name="Yang R."/>
        </authorList>
    </citation>
    <scope>NUCLEOTIDE SEQUENCE [LARGE SCALE GENOMIC DNA]</scope>
    <source>
        <strain evidence="5">TTIB1903HZAU</strain>
        <tissue evidence="5">Muscle</tissue>
    </source>
</reference>
<dbReference type="PANTHER" id="PTHR46501:SF2">
    <property type="entry name" value="MYOMEGALIN"/>
    <property type="match status" value="1"/>
</dbReference>
<dbReference type="GO" id="GO:0007098">
    <property type="term" value="P:centrosome cycle"/>
    <property type="evidence" value="ECO:0007669"/>
    <property type="project" value="TreeGrafter"/>
</dbReference>
<feature type="compositionally biased region" description="Basic and acidic residues" evidence="2">
    <location>
        <begin position="1509"/>
        <end position="1520"/>
    </location>
</feature>
<evidence type="ECO:0000259" key="3">
    <source>
        <dbReference type="Pfam" id="PF18615"/>
    </source>
</evidence>
<dbReference type="Proteomes" id="UP000324632">
    <property type="component" value="Chromosome 7"/>
</dbReference>
<evidence type="ECO:0000313" key="6">
    <source>
        <dbReference type="Proteomes" id="UP000324632"/>
    </source>
</evidence>
<accession>A0A5A9PC17</accession>
<protein>
    <submittedName>
        <fullName evidence="5">Myomegalin Phosphodiesterase 4D-interacting protein</fullName>
    </submittedName>
</protein>
<feature type="compositionally biased region" description="Basic residues" evidence="2">
    <location>
        <begin position="1165"/>
        <end position="1182"/>
    </location>
</feature>
<evidence type="ECO:0000256" key="1">
    <source>
        <dbReference type="SAM" id="Coils"/>
    </source>
</evidence>
<dbReference type="EMBL" id="SOYY01000007">
    <property type="protein sequence ID" value="KAA0719550.1"/>
    <property type="molecule type" value="Genomic_DNA"/>
</dbReference>
<feature type="compositionally biased region" description="Basic and acidic residues" evidence="2">
    <location>
        <begin position="218"/>
        <end position="233"/>
    </location>
</feature>
<feature type="compositionally biased region" description="Basic and acidic residues" evidence="2">
    <location>
        <begin position="1201"/>
        <end position="1212"/>
    </location>
</feature>
<dbReference type="GO" id="GO:0090063">
    <property type="term" value="P:positive regulation of microtubule nucleation"/>
    <property type="evidence" value="ECO:0007669"/>
    <property type="project" value="TreeGrafter"/>
</dbReference>
<feature type="region of interest" description="Disordered" evidence="2">
    <location>
        <begin position="1298"/>
        <end position="1317"/>
    </location>
</feature>
<feature type="region of interest" description="Disordered" evidence="2">
    <location>
        <begin position="218"/>
        <end position="279"/>
    </location>
</feature>
<feature type="region of interest" description="Disordered" evidence="2">
    <location>
        <begin position="1491"/>
        <end position="1520"/>
    </location>
</feature>
<feature type="coiled-coil region" evidence="1">
    <location>
        <begin position="402"/>
        <end position="464"/>
    </location>
</feature>
<dbReference type="InterPro" id="IPR040947">
    <property type="entry name" value="SMYLE_N"/>
</dbReference>
<keyword evidence="1" id="KW-0175">Coiled coil</keyword>
<dbReference type="GO" id="GO:0060090">
    <property type="term" value="F:molecular adaptor activity"/>
    <property type="evidence" value="ECO:0007669"/>
    <property type="project" value="TreeGrafter"/>
</dbReference>
<name>A0A5A9PC17_9TELE</name>
<feature type="coiled-coil region" evidence="1">
    <location>
        <begin position="524"/>
        <end position="593"/>
    </location>
</feature>
<organism evidence="5 6">
    <name type="scientific">Triplophysa tibetana</name>
    <dbReference type="NCBI Taxonomy" id="1572043"/>
    <lineage>
        <taxon>Eukaryota</taxon>
        <taxon>Metazoa</taxon>
        <taxon>Chordata</taxon>
        <taxon>Craniata</taxon>
        <taxon>Vertebrata</taxon>
        <taxon>Euteleostomi</taxon>
        <taxon>Actinopterygii</taxon>
        <taxon>Neopterygii</taxon>
        <taxon>Teleostei</taxon>
        <taxon>Ostariophysi</taxon>
        <taxon>Cypriniformes</taxon>
        <taxon>Nemacheilidae</taxon>
        <taxon>Triplophysa</taxon>
    </lineage>
</organism>
<feature type="compositionally biased region" description="Basic and acidic residues" evidence="2">
    <location>
        <begin position="1303"/>
        <end position="1313"/>
    </location>
</feature>
<dbReference type="GO" id="GO:0005813">
    <property type="term" value="C:centrosome"/>
    <property type="evidence" value="ECO:0007669"/>
    <property type="project" value="TreeGrafter"/>
</dbReference>
<feature type="region of interest" description="Disordered" evidence="2">
    <location>
        <begin position="1002"/>
        <end position="1037"/>
    </location>
</feature>
<dbReference type="Pfam" id="PF23246">
    <property type="entry name" value="CC_CDK5RAP2"/>
    <property type="match status" value="1"/>
</dbReference>
<keyword evidence="6" id="KW-1185">Reference proteome</keyword>
<feature type="coiled-coil region" evidence="1">
    <location>
        <begin position="1753"/>
        <end position="1909"/>
    </location>
</feature>
<feature type="compositionally biased region" description="Low complexity" evidence="2">
    <location>
        <begin position="1491"/>
        <end position="1502"/>
    </location>
</feature>
<evidence type="ECO:0000259" key="4">
    <source>
        <dbReference type="Pfam" id="PF23246"/>
    </source>
</evidence>
<feature type="domain" description="Short myomegalin-like EB1 binding protein N-terminal" evidence="3">
    <location>
        <begin position="114"/>
        <end position="322"/>
    </location>
</feature>
<dbReference type="InterPro" id="IPR056273">
    <property type="entry name" value="CDK5RAP2_MYOME_CC"/>
</dbReference>
<feature type="region of interest" description="Disordered" evidence="2">
    <location>
        <begin position="1364"/>
        <end position="1388"/>
    </location>
</feature>
<dbReference type="Pfam" id="PF18615">
    <property type="entry name" value="SMYLE_N"/>
    <property type="match status" value="1"/>
</dbReference>
<dbReference type="GO" id="GO:1903358">
    <property type="term" value="P:regulation of Golgi organization"/>
    <property type="evidence" value="ECO:0007669"/>
    <property type="project" value="TreeGrafter"/>
</dbReference>
<comment type="caution">
    <text evidence="5">The sequence shown here is derived from an EMBL/GenBank/DDBJ whole genome shotgun (WGS) entry which is preliminary data.</text>
</comment>
<feature type="coiled-coil region" evidence="1">
    <location>
        <begin position="2164"/>
        <end position="2237"/>
    </location>
</feature>
<evidence type="ECO:0000256" key="2">
    <source>
        <dbReference type="SAM" id="MobiDB-lite"/>
    </source>
</evidence>
<feature type="compositionally biased region" description="Acidic residues" evidence="2">
    <location>
        <begin position="1028"/>
        <end position="1037"/>
    </location>
</feature>
<feature type="region of interest" description="Disordered" evidence="2">
    <location>
        <begin position="1538"/>
        <end position="1573"/>
    </location>
</feature>
<feature type="compositionally biased region" description="Acidic residues" evidence="2">
    <location>
        <begin position="1144"/>
        <end position="1156"/>
    </location>
</feature>
<feature type="region of interest" description="Disordered" evidence="2">
    <location>
        <begin position="1138"/>
        <end position="1216"/>
    </location>
</feature>
<dbReference type="GO" id="GO:0005794">
    <property type="term" value="C:Golgi apparatus"/>
    <property type="evidence" value="ECO:0007669"/>
    <property type="project" value="TreeGrafter"/>
</dbReference>
<sequence length="2266" mass="258303">MMEVCRICARELCGNQRRWIFHPTSKLNLQVLLSYALCCDMQRDGRCEFICSKCSFMLERMYRFDTVIARVEALSIERLHRLLQEKERLRHCISVLFRKNNPYMTDGMARRTPDDAKYSDLLQDDLMYSMYESWADNEDQTPECIHVSPCPTSDVSSTCHRSRRCRVCRVLRVADSDYEAVCKVPRKVARSVSCGPSTRYSTSRMAIVCGEEQVLERERQHAISRSSEGDGTHRGRQSSAASVESLNALPPQRLQEDEEMGREEEDKPSSDSEDHDAADGRPSKIALVLSLVGTCAHRPVRSPRGSKLPVLIKTAFFHEGTQEDGSDQTFRSLFDDTDGLFVVPDLSRIPPDTGSELARTEELWHDEYMTLCVRKFPKSLMEEQQSQLNQYDCAAGQCVGELQKAQLQVQSLQMKIQESEDANKKLQEKLCELETELRSIRHTAQNQERTLQNLTDTLTTKDSETQELRQVIEGQNRTLIQLRETHHSHMNQAEPKYRQVEAPNTTVDSVVLLQSSLLSCQMQLERCQREHKLTERRMEDVRRSGDRLQDHLHETLQHRETTEQHNQELRETLTRLRSELQVKTRELKDLEMNTRSEITNRDTTITQLQQRLHHKHALLQEYSDLLERSPDSSQTQKRDALLDTLKSRIRDRDRALEVCVYYCCSSENIISCFLPFSAQSMRSFAVWRKKTLRCCVLCCVKSLESLVRSKDLDLERTQDSCQNLKCLKQKSDGKHLNAIQERDNIIHQLHTALHTHNTHTEELRSVLLKEVSCGPADVIHELQSHLSVKERLLQEVMSQHSRQMQEHHRHITELLDTISTRDQHTQDYKVRLGQVISERSAHVLELRRQLLSWEQKLNEELLQVQDQVMCSSTPADAAQGVCASGRDDPDIQTVQEELQLTLKKHKQTEMEVLELRGALEDAHDASRLSDYQQLVSEQKILNESLRSETKLYQNLRHIQSQRDSGGEKSDDALHTELNSLQALRGQLEDVLARTRATSVALTQMDYGESSSDEDDEEHESSSEALTDSMEDEEDDEEIRVTAHSLRGSQNAGMSSRWVNMRILSHNTKVGERCDVEVTGRTERTRSRNTLPSLHEKKAALHQSETGSQLRCESESASGFGLRAADEVSVKCGVLEKRELQTGDHEEEEKYDEDDEDVRAPQGKRGPPRVKSREGRWKRRCTRPHSLDLGALPSDKPAAHHTAQDVEVRRDCEGSSNSGSDAIGFWQHVEAGLREQAEQLRNDLAVSHQESRELQERLMVSEATVHALNDQLKDYRELLTESAVQRDSKQVQVDLQDLGYETSGRSENEAERENGSSPGAQVVPVSLIIVLNEFSAFDVIVSHAQDAEVGTATVAVLSCAYARSPPPQTTGLSAGDEDEGWQSDAGPMKPSKELQQLVSRVALLETQMKKSKLEGKSGPEEGKCATWPGKYNTLIQAQARELSHLRQRMKEGRSICHILTHHLSDTTKAFEELLRANDIDYYMGQSFREQLSQSSSLAQRVSSKMSGRSEQQEEDKTRHELLAHRRVYSLNRLNKELQRKDRIHTKLRPDTPSSSSHAPFETTDQSDHTSFVSDDRMSTNEDLDVCSNMDVAIDFGQEDREVCGLCNGGFLRSSSSVLFIQQMTEHFTWKHFSLNERPRQIIFVCFHLKPVLCKRPLKPCLFFGALYNSKPLSPNQSWSANLTFDPSSCQALDCRIVNGHRPPMRTPLIHSPAISSRHTHRIPSMTHPALWAMANMQSFDGSSYFQSGNSQSGVDVIEEHLREIRSLRQRLEDSIRTNERLRQQLQGRLSTAPRETAPPTNIYIQAHDTVNELTNEITALKEENQALQSRLQTSTERSEEAEHLREAVLSCRVRLKQAELEAERWKEELRRLQTHNCSQSQQIHQLRLDRQNSQEHSNRLQHEVSLLQQQLTESRTLLHSLQCELQLQERVWRGRKSAPTGYACEVQYPSVELREVLLEVGALRVQLEHSVQENSALRLQLQKQLDQFVELRPSPIFPVSPLRDALYRRQLLHDPSPSPPVRDVGPFPSGLLHSPFSELEENAVNTTDSLECHSDLEGEAPDGSFANRNGRHVIGHVDDYSALQQQVLEGSGLVRRMEAVLQSCLNSALLEINSGKMLEYEAVKTLLSDTKTLRQILDEAASLLKMFWRAALPSSDGPTHLIQKQQSMRNEIQSLHLRIAEQEEVLQGTIQRLRNNNRTKESMEAFIVNQLSRTRDVLKKARANLEKNELRISSLSSSSSALCHGNGLACAMSTFVLSSCCLRCYVP</sequence>
<feature type="compositionally biased region" description="Basic and acidic residues" evidence="2">
    <location>
        <begin position="264"/>
        <end position="279"/>
    </location>
</feature>
<proteinExistence type="predicted"/>
<feature type="domain" description="CDK5 regulatory subunit-associated protein 2/Myomegalin coiled coil" evidence="4">
    <location>
        <begin position="892"/>
        <end position="1002"/>
    </location>
</feature>
<gene>
    <name evidence="5" type="ORF">E1301_Tti021689</name>
</gene>
<dbReference type="InterPro" id="IPR052593">
    <property type="entry name" value="MT-associated_AKAP9-binding"/>
</dbReference>
<dbReference type="PANTHER" id="PTHR46501">
    <property type="entry name" value="MYOMEGALIN"/>
    <property type="match status" value="1"/>
</dbReference>